<organism evidence="1 2">
    <name type="scientific">Centipeda periodontii DSM 2778</name>
    <dbReference type="NCBI Taxonomy" id="888060"/>
    <lineage>
        <taxon>Bacteria</taxon>
        <taxon>Bacillati</taxon>
        <taxon>Bacillota</taxon>
        <taxon>Negativicutes</taxon>
        <taxon>Selenomonadales</taxon>
        <taxon>Selenomonadaceae</taxon>
        <taxon>Centipeda</taxon>
    </lineage>
</organism>
<proteinExistence type="predicted"/>
<keyword evidence="2" id="KW-1185">Reference proteome</keyword>
<gene>
    <name evidence="1" type="ORF">HMPREF9081_0432</name>
</gene>
<accession>F5RJJ7</accession>
<dbReference type="eggNOG" id="ENOG5034BGS">
    <property type="taxonomic scope" value="Bacteria"/>
</dbReference>
<protein>
    <submittedName>
        <fullName evidence="1">Uncharacterized protein</fullName>
    </submittedName>
</protein>
<evidence type="ECO:0000313" key="1">
    <source>
        <dbReference type="EMBL" id="EGK61648.1"/>
    </source>
</evidence>
<reference evidence="1 2" key="1">
    <citation type="submission" date="2011-04" db="EMBL/GenBank/DDBJ databases">
        <authorList>
            <person name="Muzny D."/>
            <person name="Qin X."/>
            <person name="Deng J."/>
            <person name="Jiang H."/>
            <person name="Liu Y."/>
            <person name="Qu J."/>
            <person name="Song X.-Z."/>
            <person name="Zhang L."/>
            <person name="Thornton R."/>
            <person name="Coyle M."/>
            <person name="Francisco L."/>
            <person name="Jackson L."/>
            <person name="Javaid M."/>
            <person name="Korchina V."/>
            <person name="Kovar C."/>
            <person name="Mata R."/>
            <person name="Mathew T."/>
            <person name="Ngo R."/>
            <person name="Nguyen L."/>
            <person name="Nguyen N."/>
            <person name="Okwuonu G."/>
            <person name="Ongeri F."/>
            <person name="Pham C."/>
            <person name="Simmons D."/>
            <person name="Wilczek-Boney K."/>
            <person name="Hale W."/>
            <person name="Jakkamsetti A."/>
            <person name="Pham P."/>
            <person name="Ruth R."/>
            <person name="San Lucas F."/>
            <person name="Warren J."/>
            <person name="Zhang J."/>
            <person name="Zhao Z."/>
            <person name="Zhou C."/>
            <person name="Zhu D."/>
            <person name="Lee S."/>
            <person name="Bess C."/>
            <person name="Blankenburg K."/>
            <person name="Forbes L."/>
            <person name="Fu Q."/>
            <person name="Gubbala S."/>
            <person name="Hirani K."/>
            <person name="Jayaseelan J.C."/>
            <person name="Lara F."/>
            <person name="Munidasa M."/>
            <person name="Palculict T."/>
            <person name="Patil S."/>
            <person name="Pu L.-L."/>
            <person name="Saada N."/>
            <person name="Tang L."/>
            <person name="Weissenberger G."/>
            <person name="Zhu Y."/>
            <person name="Hemphill L."/>
            <person name="Shang Y."/>
            <person name="Youmans B."/>
            <person name="Ayvaz T."/>
            <person name="Ross M."/>
            <person name="Santibanez J."/>
            <person name="Aqrawi P."/>
            <person name="Gross S."/>
            <person name="Joshi V."/>
            <person name="Fowler G."/>
            <person name="Nazareth L."/>
            <person name="Reid J."/>
            <person name="Worley K."/>
            <person name="Petrosino J."/>
            <person name="Highlander S."/>
            <person name="Gibbs R."/>
        </authorList>
    </citation>
    <scope>NUCLEOTIDE SEQUENCE [LARGE SCALE GENOMIC DNA]</scope>
    <source>
        <strain evidence="1 2">DSM 2778</strain>
    </source>
</reference>
<sequence>MEDFMSHYHHFCLAFSDLSGEVYTSSGSIVLSLTNGTGSDRTVLTLSPVQTLVLSKGLRNIVKELRMEDVAYGNIAGGLTLDFPQEIQTSAREGAAYEQVAYLDEMRPVA</sequence>
<dbReference type="AlphaFoldDB" id="F5RJJ7"/>
<dbReference type="EMBL" id="AFHQ01000012">
    <property type="protein sequence ID" value="EGK61648.1"/>
    <property type="molecule type" value="Genomic_DNA"/>
</dbReference>
<comment type="caution">
    <text evidence="1">The sequence shown here is derived from an EMBL/GenBank/DDBJ whole genome shotgun (WGS) entry which is preliminary data.</text>
</comment>
<evidence type="ECO:0000313" key="2">
    <source>
        <dbReference type="Proteomes" id="UP000004067"/>
    </source>
</evidence>
<dbReference type="Proteomes" id="UP000004067">
    <property type="component" value="Unassembled WGS sequence"/>
</dbReference>
<name>F5RJJ7_9FIRM</name>
<dbReference type="HOGENOM" id="CLU_2166474_0_0_9"/>
<dbReference type="STRING" id="888060.HMPREF9081_0432"/>